<feature type="binding site" evidence="1">
    <location>
        <position position="104"/>
    </location>
    <ligand>
        <name>Zn(2+)</name>
        <dbReference type="ChEBI" id="CHEBI:29105"/>
    </ligand>
</feature>
<dbReference type="EMBL" id="CP012332">
    <property type="protein sequence ID" value="AKU92393.1"/>
    <property type="molecule type" value="Genomic_DNA"/>
</dbReference>
<feature type="binding site" evidence="1">
    <location>
        <position position="107"/>
    </location>
    <ligand>
        <name>Zn(2+)</name>
        <dbReference type="ChEBI" id="CHEBI:29105"/>
    </ligand>
</feature>
<evidence type="ECO:0000313" key="4">
    <source>
        <dbReference type="Proteomes" id="UP000055590"/>
    </source>
</evidence>
<dbReference type="KEGG" id="vin:AKJ08_2780"/>
<dbReference type="GO" id="GO:0000976">
    <property type="term" value="F:transcription cis-regulatory region binding"/>
    <property type="evidence" value="ECO:0007669"/>
    <property type="project" value="TreeGrafter"/>
</dbReference>
<dbReference type="GO" id="GO:0008270">
    <property type="term" value="F:zinc ion binding"/>
    <property type="evidence" value="ECO:0007669"/>
    <property type="project" value="TreeGrafter"/>
</dbReference>
<evidence type="ECO:0000256" key="1">
    <source>
        <dbReference type="PIRSR" id="PIRSR602481-1"/>
    </source>
</evidence>
<dbReference type="Proteomes" id="UP000055590">
    <property type="component" value="Chromosome"/>
</dbReference>
<dbReference type="GO" id="GO:1900376">
    <property type="term" value="P:regulation of secondary metabolite biosynthetic process"/>
    <property type="evidence" value="ECO:0007669"/>
    <property type="project" value="TreeGrafter"/>
</dbReference>
<keyword evidence="1" id="KW-0479">Metal-binding</keyword>
<dbReference type="Pfam" id="PF01475">
    <property type="entry name" value="FUR"/>
    <property type="match status" value="1"/>
</dbReference>
<dbReference type="SUPFAM" id="SSF46785">
    <property type="entry name" value="Winged helix' DNA-binding domain"/>
    <property type="match status" value="1"/>
</dbReference>
<dbReference type="InterPro" id="IPR036388">
    <property type="entry name" value="WH-like_DNA-bd_sf"/>
</dbReference>
<dbReference type="RefSeq" id="WP_050726568.1">
    <property type="nucleotide sequence ID" value="NZ_CP012332.1"/>
</dbReference>
<keyword evidence="1" id="KW-0862">Zinc</keyword>
<accession>A0A0K1PFT2</accession>
<dbReference type="InterPro" id="IPR002481">
    <property type="entry name" value="FUR"/>
</dbReference>
<dbReference type="GO" id="GO:0045892">
    <property type="term" value="P:negative regulation of DNA-templated transcription"/>
    <property type="evidence" value="ECO:0007669"/>
    <property type="project" value="TreeGrafter"/>
</dbReference>
<dbReference type="GO" id="GO:0003700">
    <property type="term" value="F:DNA-binding transcription factor activity"/>
    <property type="evidence" value="ECO:0007669"/>
    <property type="project" value="InterPro"/>
</dbReference>
<dbReference type="InterPro" id="IPR036390">
    <property type="entry name" value="WH_DNA-bd_sf"/>
</dbReference>
<keyword evidence="2" id="KW-0408">Iron</keyword>
<proteinExistence type="predicted"/>
<dbReference type="AlphaFoldDB" id="A0A0K1PFT2"/>
<comment type="cofactor">
    <cofactor evidence="1">
        <name>Zn(2+)</name>
        <dbReference type="ChEBI" id="CHEBI:29105"/>
    </cofactor>
    <text evidence="1">Binds 1 zinc ion per subunit.</text>
</comment>
<sequence>MDTKASSSEDSASRNLLAQRGLRVTEQRLALLRELSLVPRPISHSELTERLAGAGLDRATVYRNLLSLAEAGILVRTQLGDQVWRYELPVTKGARHGVHPHLVCGDCGQVRCLPADAVSLHGEAEQSEVAEVQLRGRCSPCARGRA</sequence>
<feature type="binding site" evidence="2">
    <location>
        <position position="96"/>
    </location>
    <ligand>
        <name>Fe cation</name>
        <dbReference type="ChEBI" id="CHEBI:24875"/>
    </ligand>
</feature>
<dbReference type="PANTHER" id="PTHR33202:SF7">
    <property type="entry name" value="FERRIC UPTAKE REGULATION PROTEIN"/>
    <property type="match status" value="1"/>
</dbReference>
<organism evidence="3 4">
    <name type="scientific">Vulgatibacter incomptus</name>
    <dbReference type="NCBI Taxonomy" id="1391653"/>
    <lineage>
        <taxon>Bacteria</taxon>
        <taxon>Pseudomonadati</taxon>
        <taxon>Myxococcota</taxon>
        <taxon>Myxococcia</taxon>
        <taxon>Myxococcales</taxon>
        <taxon>Cystobacterineae</taxon>
        <taxon>Vulgatibacteraceae</taxon>
        <taxon>Vulgatibacter</taxon>
    </lineage>
</organism>
<dbReference type="PANTHER" id="PTHR33202">
    <property type="entry name" value="ZINC UPTAKE REGULATION PROTEIN"/>
    <property type="match status" value="1"/>
</dbReference>
<evidence type="ECO:0000313" key="3">
    <source>
        <dbReference type="EMBL" id="AKU92393.1"/>
    </source>
</evidence>
<reference evidence="3 4" key="1">
    <citation type="submission" date="2015-08" db="EMBL/GenBank/DDBJ databases">
        <authorList>
            <person name="Babu N.S."/>
            <person name="Beckwith C.J."/>
            <person name="Beseler K.G."/>
            <person name="Brison A."/>
            <person name="Carone J.V."/>
            <person name="Caskin T.P."/>
            <person name="Diamond M."/>
            <person name="Durham M.E."/>
            <person name="Foxe J.M."/>
            <person name="Go M."/>
            <person name="Henderson B.A."/>
            <person name="Jones I.B."/>
            <person name="McGettigan J.A."/>
            <person name="Micheletti S.J."/>
            <person name="Nasrallah M.E."/>
            <person name="Ortiz D."/>
            <person name="Piller C.R."/>
            <person name="Privatt S.R."/>
            <person name="Schneider S.L."/>
            <person name="Sharp S."/>
            <person name="Smith T.C."/>
            <person name="Stanton J.D."/>
            <person name="Ullery H.E."/>
            <person name="Wilson R.J."/>
            <person name="Serrano M.G."/>
            <person name="Buck G."/>
            <person name="Lee V."/>
            <person name="Wang Y."/>
            <person name="Carvalho R."/>
            <person name="Voegtly L."/>
            <person name="Shi R."/>
            <person name="Duckworth R."/>
            <person name="Johnson A."/>
            <person name="Loviza R."/>
            <person name="Walstead R."/>
            <person name="Shah Z."/>
            <person name="Kiflezghi M."/>
            <person name="Wade K."/>
            <person name="Ball S.L."/>
            <person name="Bradley K.W."/>
            <person name="Asai D.J."/>
            <person name="Bowman C.A."/>
            <person name="Russell D.A."/>
            <person name="Pope W.H."/>
            <person name="Jacobs-Sera D."/>
            <person name="Hendrix R.W."/>
            <person name="Hatfull G.F."/>
        </authorList>
    </citation>
    <scope>NUCLEOTIDE SEQUENCE [LARGE SCALE GENOMIC DNA]</scope>
    <source>
        <strain evidence="3 4">DSM 27710</strain>
    </source>
</reference>
<dbReference type="STRING" id="1391653.AKJ08_2780"/>
<comment type="cofactor">
    <cofactor evidence="2">
        <name>Mn(2+)</name>
        <dbReference type="ChEBI" id="CHEBI:29035"/>
    </cofactor>
    <cofactor evidence="2">
        <name>Fe(2+)</name>
        <dbReference type="ChEBI" id="CHEBI:29033"/>
    </cofactor>
    <text evidence="2">Binds 1 Mn(2+) or Fe(2+) ion per subunit.</text>
</comment>
<gene>
    <name evidence="3" type="ORF">AKJ08_2780</name>
</gene>
<protein>
    <submittedName>
        <fullName evidence="3">Zinc uptake regulation protein ZUR</fullName>
    </submittedName>
</protein>
<evidence type="ECO:0000256" key="2">
    <source>
        <dbReference type="PIRSR" id="PIRSR602481-2"/>
    </source>
</evidence>
<keyword evidence="4" id="KW-1185">Reference proteome</keyword>
<dbReference type="Gene3D" id="1.10.10.10">
    <property type="entry name" value="Winged helix-like DNA-binding domain superfamily/Winged helix DNA-binding domain"/>
    <property type="match status" value="1"/>
</dbReference>
<name>A0A0K1PFT2_9BACT</name>